<dbReference type="InterPro" id="IPR003692">
    <property type="entry name" value="Hydantoinase_B"/>
</dbReference>
<gene>
    <name evidence="2" type="ORF">SAMN06893097_103214</name>
</gene>
<dbReference type="PANTHER" id="PTHR11365">
    <property type="entry name" value="5-OXOPROLINASE RELATED"/>
    <property type="match status" value="1"/>
</dbReference>
<name>A0A285EAH5_9ACTN</name>
<dbReference type="GO" id="GO:0017168">
    <property type="term" value="F:5-oxoprolinase (ATP-hydrolyzing) activity"/>
    <property type="evidence" value="ECO:0007669"/>
    <property type="project" value="TreeGrafter"/>
</dbReference>
<dbReference type="InterPro" id="IPR045079">
    <property type="entry name" value="Oxoprolinase-like"/>
</dbReference>
<accession>A0A285EAH5</accession>
<evidence type="ECO:0000313" key="2">
    <source>
        <dbReference type="EMBL" id="SNX96045.1"/>
    </source>
</evidence>
<dbReference type="EMBL" id="OBDO01000003">
    <property type="protein sequence ID" value="SNX96045.1"/>
    <property type="molecule type" value="Genomic_DNA"/>
</dbReference>
<proteinExistence type="predicted"/>
<feature type="domain" description="Hydantoinase B/oxoprolinase" evidence="1">
    <location>
        <begin position="4"/>
        <end position="537"/>
    </location>
</feature>
<evidence type="ECO:0000259" key="1">
    <source>
        <dbReference type="Pfam" id="PF02538"/>
    </source>
</evidence>
<dbReference type="RefSeq" id="WP_172442361.1">
    <property type="nucleotide sequence ID" value="NZ_JACHXB010000004.1"/>
</dbReference>
<dbReference type="GO" id="GO:0006749">
    <property type="term" value="P:glutathione metabolic process"/>
    <property type="evidence" value="ECO:0007669"/>
    <property type="project" value="TreeGrafter"/>
</dbReference>
<dbReference type="GO" id="GO:0005829">
    <property type="term" value="C:cytosol"/>
    <property type="evidence" value="ECO:0007669"/>
    <property type="project" value="TreeGrafter"/>
</dbReference>
<protein>
    <submittedName>
        <fullName evidence="2">N-methylhydantoinase B</fullName>
    </submittedName>
</protein>
<dbReference type="Pfam" id="PF02538">
    <property type="entry name" value="Hydantoinase_B"/>
    <property type="match status" value="1"/>
</dbReference>
<evidence type="ECO:0000313" key="3">
    <source>
        <dbReference type="Proteomes" id="UP000219514"/>
    </source>
</evidence>
<reference evidence="2 3" key="1">
    <citation type="submission" date="2017-09" db="EMBL/GenBank/DDBJ databases">
        <authorList>
            <person name="Ehlers B."/>
            <person name="Leendertz F.H."/>
        </authorList>
    </citation>
    <scope>NUCLEOTIDE SEQUENCE [LARGE SCALE GENOMIC DNA]</scope>
    <source>
        <strain evidence="2 3">DSM 46844</strain>
    </source>
</reference>
<organism evidence="2 3">
    <name type="scientific">Geodermatophilus sabuli</name>
    <dbReference type="NCBI Taxonomy" id="1564158"/>
    <lineage>
        <taxon>Bacteria</taxon>
        <taxon>Bacillati</taxon>
        <taxon>Actinomycetota</taxon>
        <taxon>Actinomycetes</taxon>
        <taxon>Geodermatophilales</taxon>
        <taxon>Geodermatophilaceae</taxon>
        <taxon>Geodermatophilus</taxon>
    </lineage>
</organism>
<dbReference type="PANTHER" id="PTHR11365:SF23">
    <property type="entry name" value="HYPOTHETICAL 5-OXOPROLINASE (EUROFUNG)-RELATED"/>
    <property type="match status" value="1"/>
</dbReference>
<sequence length="690" mass="72789">MQLDNIALEVLRHQLDAICGEGAATIKRTAVSPLVVEGGDYSCTLLDGKGLLVTGGGHIAYHFYAATNAIAGVFTEHGDDIQDGDVFLANDPHRGGGLHAQDVFIMRPVFAEERLVAWMANSAHVVDVGGMQPGSFAPSATDCFSEAIRLPAVKITAAGVERRDPWNILLNNVRMPHLVEMDIRGLAAGVDVGAAKLQQLADQIGVDALQKGFDELNRRTEAAVRREIALIEDGVYRSTSWAEWNDERFRIPCTTTVDGDSIRFDFTGTAPQTTHFFNSKEYIVKGKIGVELQRFIGRDVPLNQGFYEALEVHCPVGSLLNCTHPAPVGAAHIIASHDASEAAQRTFHQAVAASPASLSRPFLSSSQTMSANQVVTFSGQGLTGATDSWIMIDGTAVGSPAGNDRDGTDFNFYLVGQQAAIQTNDVEVSESWYPLRFEYRRRSSGVSGAGRYRGGCGVDLAFTVDGSPHVSGAAIGGHGQIPLPGTAGGSPGRGTSIELHGPEGEVTPIGTLTQGFSLPEGHSFAVKAAGGGGWGDPLDREVAAVLNDVETGLISADEARAVYGVDVSDGTTSHRTALLQERLATARAAATEPGQVDAEQLASSPALPIAPGVDQRGGVAVSARSGAVLAHAPAHWTDGCPVLVEAVADGVETRSYLDPATGHILHTEVALAGEPRSFESSPLRWSTWNR</sequence>
<keyword evidence="3" id="KW-1185">Reference proteome</keyword>
<dbReference type="AlphaFoldDB" id="A0A285EAH5"/>
<dbReference type="Proteomes" id="UP000219514">
    <property type="component" value="Unassembled WGS sequence"/>
</dbReference>